<dbReference type="CDD" id="cd20651">
    <property type="entry name" value="CYP15A1-like"/>
    <property type="match status" value="1"/>
</dbReference>
<dbReference type="PRINTS" id="PR00463">
    <property type="entry name" value="EP450I"/>
</dbReference>
<evidence type="ECO:0000256" key="5">
    <source>
        <dbReference type="ARBA" id="ARBA00023002"/>
    </source>
</evidence>
<sequence length="515" mass="60018">MLLSPSTILWTVAAGLLVYRCFRFVFDRPPNFPSGPPRLPLVGSYLFLLAVNYRHLHRAALRLCHFYRTKILGIYLGDFPSIVVNDLAIAKEVLARSEFDGRSDLFLARMRERNFLRRGIFFTQGPHWKEQRRFVLRHLRDFGFGRRFDELEAETHNEITTLLDVLRYGPKYDHEKLFAEDGYVKCPDVFYGLLGNVYFQVICGERFQRQDMGQLFETGRHAINFQQKGDDYGTILSYLPWLKDYFPEATNYRVLREVNNRMNDLIEAMVGKYLASYDDNHMRCFLDRYIYEMKRTKPLEGEAFTFQYDQLVMILWDMLLPTLSGSAIQLSMLLERMLLNPHVARKVQQELDEVVGQGRLPTLDDRINLPFTEATLREGLRIDTLVPSGISHVALEDTKLRGYDIPKGCFVMLGLDIVNNQREFWGDPENFRPERFLDERGNLSLRQDISVPFGAGKRLCIGETFSRNTLFLMFTALIQNFNISQRKGDSLPDLGKRITGVVTSMKPFWVRFEAR</sequence>
<dbReference type="InterPro" id="IPR036396">
    <property type="entry name" value="Cyt_P450_sf"/>
</dbReference>
<evidence type="ECO:0000256" key="6">
    <source>
        <dbReference type="ARBA" id="ARBA00023004"/>
    </source>
</evidence>
<dbReference type="PANTHER" id="PTHR24300">
    <property type="entry name" value="CYTOCHROME P450 508A4-RELATED"/>
    <property type="match status" value="1"/>
</dbReference>
<dbReference type="SUPFAM" id="SSF48264">
    <property type="entry name" value="Cytochrome P450"/>
    <property type="match status" value="1"/>
</dbReference>
<evidence type="ECO:0000256" key="2">
    <source>
        <dbReference type="ARBA" id="ARBA00010617"/>
    </source>
</evidence>
<accession>A0ABM1YQF1</accession>
<evidence type="ECO:0000256" key="4">
    <source>
        <dbReference type="ARBA" id="ARBA00022723"/>
    </source>
</evidence>
<keyword evidence="7 8" id="KW-0503">Monooxygenase</keyword>
<keyword evidence="10" id="KW-1185">Reference proteome</keyword>
<comment type="similarity">
    <text evidence="2 8">Belongs to the cytochrome P450 family.</text>
</comment>
<evidence type="ECO:0008006" key="11">
    <source>
        <dbReference type="Google" id="ProtNLM"/>
    </source>
</evidence>
<keyword evidence="4 8" id="KW-0479">Metal-binding</keyword>
<evidence type="ECO:0000256" key="3">
    <source>
        <dbReference type="ARBA" id="ARBA00022617"/>
    </source>
</evidence>
<protein>
    <recommendedName>
        <fullName evidence="11">Cytochrome P450</fullName>
    </recommendedName>
</protein>
<evidence type="ECO:0000313" key="10">
    <source>
        <dbReference type="Proteomes" id="UP000069940"/>
    </source>
</evidence>
<keyword evidence="5 8" id="KW-0560">Oxidoreductase</keyword>
<dbReference type="InterPro" id="IPR001128">
    <property type="entry name" value="Cyt_P450"/>
</dbReference>
<dbReference type="GeneID" id="109405426"/>
<dbReference type="Pfam" id="PF00067">
    <property type="entry name" value="p450"/>
    <property type="match status" value="1"/>
</dbReference>
<dbReference type="EnsemblMetazoa" id="AALFPA23_011229.R15875">
    <property type="protein sequence ID" value="AALFPA23_011229.P15875"/>
    <property type="gene ID" value="AALFPA23_011229"/>
</dbReference>
<name>A0ABM1YQF1_AEDAL</name>
<reference evidence="10" key="1">
    <citation type="journal article" date="2015" name="Proc. Natl. Acad. Sci. U.S.A.">
        <title>Genome sequence of the Asian Tiger mosquito, Aedes albopictus, reveals insights into its biology, genetics, and evolution.</title>
        <authorList>
            <person name="Chen X.G."/>
            <person name="Jiang X."/>
            <person name="Gu J."/>
            <person name="Xu M."/>
            <person name="Wu Y."/>
            <person name="Deng Y."/>
            <person name="Zhang C."/>
            <person name="Bonizzoni M."/>
            <person name="Dermauw W."/>
            <person name="Vontas J."/>
            <person name="Armbruster P."/>
            <person name="Huang X."/>
            <person name="Yang Y."/>
            <person name="Zhang H."/>
            <person name="He W."/>
            <person name="Peng H."/>
            <person name="Liu Y."/>
            <person name="Wu K."/>
            <person name="Chen J."/>
            <person name="Lirakis M."/>
            <person name="Topalis P."/>
            <person name="Van Leeuwen T."/>
            <person name="Hall A.B."/>
            <person name="Jiang X."/>
            <person name="Thorpe C."/>
            <person name="Mueller R.L."/>
            <person name="Sun C."/>
            <person name="Waterhouse R.M."/>
            <person name="Yan G."/>
            <person name="Tu Z.J."/>
            <person name="Fang X."/>
            <person name="James A.A."/>
        </authorList>
    </citation>
    <scope>NUCLEOTIDE SEQUENCE [LARGE SCALE GENOMIC DNA]</scope>
    <source>
        <strain evidence="10">Foshan</strain>
    </source>
</reference>
<dbReference type="Gene3D" id="1.10.630.10">
    <property type="entry name" value="Cytochrome P450"/>
    <property type="match status" value="1"/>
</dbReference>
<evidence type="ECO:0000313" key="9">
    <source>
        <dbReference type="EnsemblMetazoa" id="AALFPA23_011229.P15875"/>
    </source>
</evidence>
<evidence type="ECO:0000256" key="8">
    <source>
        <dbReference type="RuleBase" id="RU000461"/>
    </source>
</evidence>
<dbReference type="InterPro" id="IPR017972">
    <property type="entry name" value="Cyt_P450_CS"/>
</dbReference>
<dbReference type="RefSeq" id="XP_029733450.2">
    <property type="nucleotide sequence ID" value="XM_029877590.2"/>
</dbReference>
<evidence type="ECO:0000256" key="1">
    <source>
        <dbReference type="ARBA" id="ARBA00001971"/>
    </source>
</evidence>
<dbReference type="InterPro" id="IPR002401">
    <property type="entry name" value="Cyt_P450_E_grp-I"/>
</dbReference>
<dbReference type="PANTHER" id="PTHR24300:SF376">
    <property type="entry name" value="CYTOCHROME P450 15A1"/>
    <property type="match status" value="1"/>
</dbReference>
<keyword evidence="6 8" id="KW-0408">Iron</keyword>
<organism evidence="9 10">
    <name type="scientific">Aedes albopictus</name>
    <name type="common">Asian tiger mosquito</name>
    <name type="synonym">Stegomyia albopicta</name>
    <dbReference type="NCBI Taxonomy" id="7160"/>
    <lineage>
        <taxon>Eukaryota</taxon>
        <taxon>Metazoa</taxon>
        <taxon>Ecdysozoa</taxon>
        <taxon>Arthropoda</taxon>
        <taxon>Hexapoda</taxon>
        <taxon>Insecta</taxon>
        <taxon>Pterygota</taxon>
        <taxon>Neoptera</taxon>
        <taxon>Endopterygota</taxon>
        <taxon>Diptera</taxon>
        <taxon>Nematocera</taxon>
        <taxon>Culicoidea</taxon>
        <taxon>Culicidae</taxon>
        <taxon>Culicinae</taxon>
        <taxon>Aedini</taxon>
        <taxon>Aedes</taxon>
        <taxon>Stegomyia</taxon>
    </lineage>
</organism>
<dbReference type="PROSITE" id="PS00086">
    <property type="entry name" value="CYTOCHROME_P450"/>
    <property type="match status" value="1"/>
</dbReference>
<reference evidence="9" key="2">
    <citation type="submission" date="2025-05" db="UniProtKB">
        <authorList>
            <consortium name="EnsemblMetazoa"/>
        </authorList>
    </citation>
    <scope>IDENTIFICATION</scope>
    <source>
        <strain evidence="9">Foshan</strain>
    </source>
</reference>
<dbReference type="InterPro" id="IPR050182">
    <property type="entry name" value="Cytochrome_P450_fam2"/>
</dbReference>
<dbReference type="PRINTS" id="PR00385">
    <property type="entry name" value="P450"/>
</dbReference>
<comment type="cofactor">
    <cofactor evidence="1">
        <name>heme</name>
        <dbReference type="ChEBI" id="CHEBI:30413"/>
    </cofactor>
</comment>
<dbReference type="Proteomes" id="UP000069940">
    <property type="component" value="Unassembled WGS sequence"/>
</dbReference>
<evidence type="ECO:0000256" key="7">
    <source>
        <dbReference type="ARBA" id="ARBA00023033"/>
    </source>
</evidence>
<keyword evidence="3 8" id="KW-0349">Heme</keyword>
<proteinExistence type="inferred from homology"/>